<dbReference type="EMBL" id="CAJGYM010000035">
    <property type="protein sequence ID" value="CAD6193379.1"/>
    <property type="molecule type" value="Genomic_DNA"/>
</dbReference>
<accession>A0A8S1HBP0</accession>
<evidence type="ECO:0000313" key="3">
    <source>
        <dbReference type="Proteomes" id="UP000835052"/>
    </source>
</evidence>
<evidence type="ECO:0000256" key="1">
    <source>
        <dbReference type="SAM" id="MobiDB-lite"/>
    </source>
</evidence>
<evidence type="ECO:0000313" key="2">
    <source>
        <dbReference type="EMBL" id="CAD6193379.1"/>
    </source>
</evidence>
<comment type="caution">
    <text evidence="2">The sequence shown here is derived from an EMBL/GenBank/DDBJ whole genome shotgun (WGS) entry which is preliminary data.</text>
</comment>
<feature type="region of interest" description="Disordered" evidence="1">
    <location>
        <begin position="41"/>
        <end position="63"/>
    </location>
</feature>
<dbReference type="AlphaFoldDB" id="A0A8S1HBP0"/>
<keyword evidence="3" id="KW-1185">Reference proteome</keyword>
<name>A0A8S1HBP0_9PELO</name>
<organism evidence="2 3">
    <name type="scientific">Caenorhabditis auriculariae</name>
    <dbReference type="NCBI Taxonomy" id="2777116"/>
    <lineage>
        <taxon>Eukaryota</taxon>
        <taxon>Metazoa</taxon>
        <taxon>Ecdysozoa</taxon>
        <taxon>Nematoda</taxon>
        <taxon>Chromadorea</taxon>
        <taxon>Rhabditida</taxon>
        <taxon>Rhabditina</taxon>
        <taxon>Rhabditomorpha</taxon>
        <taxon>Rhabditoidea</taxon>
        <taxon>Rhabditidae</taxon>
        <taxon>Peloderinae</taxon>
        <taxon>Caenorhabditis</taxon>
    </lineage>
</organism>
<sequence>MKKGLKLEKTRQRSKTKEKLEIDNNGYDWLARESISFRLSEAQPAAGAPDRAPIASGDASKHHALRRDLDRAISVQTGFSGISPKVCAHVCFACRKNTRKKKLRHISRHFNYFFLSYVPDASERVAERPTDTFVERPSRGLSFETKEVIPD</sequence>
<dbReference type="Proteomes" id="UP000835052">
    <property type="component" value="Unassembled WGS sequence"/>
</dbReference>
<proteinExistence type="predicted"/>
<gene>
    <name evidence="2" type="ORF">CAUJ_LOCUS9298</name>
</gene>
<protein>
    <submittedName>
        <fullName evidence="2">Uncharacterized protein</fullName>
    </submittedName>
</protein>
<reference evidence="2" key="1">
    <citation type="submission" date="2020-10" db="EMBL/GenBank/DDBJ databases">
        <authorList>
            <person name="Kikuchi T."/>
        </authorList>
    </citation>
    <scope>NUCLEOTIDE SEQUENCE</scope>
    <source>
        <strain evidence="2">NKZ352</strain>
    </source>
</reference>